<evidence type="ECO:0000256" key="3">
    <source>
        <dbReference type="ARBA" id="ARBA00021315"/>
    </source>
</evidence>
<keyword evidence="13" id="KW-1185">Reference proteome</keyword>
<comment type="caution">
    <text evidence="12">The sequence shown here is derived from an EMBL/GenBank/DDBJ whole genome shotgun (WGS) entry which is preliminary data.</text>
</comment>
<keyword evidence="4" id="KW-0547">Nucleotide-binding</keyword>
<feature type="coiled-coil region" evidence="10">
    <location>
        <begin position="324"/>
        <end position="361"/>
    </location>
</feature>
<dbReference type="PANTHER" id="PTHR11059:SF0">
    <property type="entry name" value="DNA REPAIR PROTEIN RECN"/>
    <property type="match status" value="1"/>
</dbReference>
<evidence type="ECO:0000256" key="10">
    <source>
        <dbReference type="SAM" id="Coils"/>
    </source>
</evidence>
<dbReference type="RefSeq" id="WP_260349915.1">
    <property type="nucleotide sequence ID" value="NZ_NTHN02000046.1"/>
</dbReference>
<feature type="domain" description="RecF/RecN/SMC N-terminal" evidence="11">
    <location>
        <begin position="4"/>
        <end position="504"/>
    </location>
</feature>
<dbReference type="NCBIfam" id="TIGR00634">
    <property type="entry name" value="recN"/>
    <property type="match status" value="1"/>
</dbReference>
<dbReference type="InterPro" id="IPR027417">
    <property type="entry name" value="P-loop_NTPase"/>
</dbReference>
<dbReference type="PANTHER" id="PTHR11059">
    <property type="entry name" value="DNA REPAIR PROTEIN RECN"/>
    <property type="match status" value="1"/>
</dbReference>
<comment type="function">
    <text evidence="1 9">May be involved in recombinational repair of damaged DNA.</text>
</comment>
<evidence type="ECO:0000256" key="1">
    <source>
        <dbReference type="ARBA" id="ARBA00003618"/>
    </source>
</evidence>
<keyword evidence="10" id="KW-0175">Coiled coil</keyword>
<dbReference type="PIRSF" id="PIRSF003128">
    <property type="entry name" value="RecN"/>
    <property type="match status" value="1"/>
</dbReference>
<dbReference type="InterPro" id="IPR004604">
    <property type="entry name" value="DNA_recomb/repair_RecN"/>
</dbReference>
<dbReference type="SUPFAM" id="SSF52540">
    <property type="entry name" value="P-loop containing nucleoside triphosphate hydrolases"/>
    <property type="match status" value="2"/>
</dbReference>
<keyword evidence="5 9" id="KW-0227">DNA damage</keyword>
<dbReference type="CDD" id="cd03241">
    <property type="entry name" value="ABC_RecN"/>
    <property type="match status" value="2"/>
</dbReference>
<gene>
    <name evidence="12" type="primary">recN</name>
    <name evidence="12" type="ORF">CLG85_019865</name>
</gene>
<reference evidence="13" key="1">
    <citation type="submission" date="2023-07" db="EMBL/GenBank/DDBJ databases">
        <title>Yangia mangrovi SAOS 153D genome.</title>
        <authorList>
            <person name="Verma A."/>
            <person name="Pal Y."/>
            <person name="Sundharam S."/>
            <person name="Bisht B."/>
            <person name="Srinivasan K."/>
        </authorList>
    </citation>
    <scope>NUCLEOTIDE SEQUENCE [LARGE SCALE GENOMIC DNA]</scope>
    <source>
        <strain evidence="13">SAOS 153D</strain>
    </source>
</reference>
<feature type="coiled-coil region" evidence="10">
    <location>
        <begin position="261"/>
        <end position="292"/>
    </location>
</feature>
<evidence type="ECO:0000256" key="2">
    <source>
        <dbReference type="ARBA" id="ARBA00009441"/>
    </source>
</evidence>
<dbReference type="Proteomes" id="UP000217448">
    <property type="component" value="Unassembled WGS sequence"/>
</dbReference>
<comment type="similarity">
    <text evidence="2 9">Belongs to the RecN family.</text>
</comment>
<name>A0ABT2KNL4_9RHOB</name>
<proteinExistence type="inferred from homology"/>
<evidence type="ECO:0000256" key="7">
    <source>
        <dbReference type="ARBA" id="ARBA00023204"/>
    </source>
</evidence>
<evidence type="ECO:0000256" key="8">
    <source>
        <dbReference type="ARBA" id="ARBA00033408"/>
    </source>
</evidence>
<dbReference type="Gene3D" id="3.40.50.300">
    <property type="entry name" value="P-loop containing nucleotide triphosphate hydrolases"/>
    <property type="match status" value="2"/>
</dbReference>
<accession>A0ABT2KNL4</accession>
<evidence type="ECO:0000256" key="4">
    <source>
        <dbReference type="ARBA" id="ARBA00022741"/>
    </source>
</evidence>
<dbReference type="InterPro" id="IPR003395">
    <property type="entry name" value="RecF/RecN/SMC_N"/>
</dbReference>
<keyword evidence="7 9" id="KW-0234">DNA repair</keyword>
<dbReference type="EMBL" id="NTHN02000046">
    <property type="protein sequence ID" value="MCT4372444.1"/>
    <property type="molecule type" value="Genomic_DNA"/>
</dbReference>
<organism evidence="12 13">
    <name type="scientific">Alloyangia mangrovi</name>
    <dbReference type="NCBI Taxonomy" id="1779329"/>
    <lineage>
        <taxon>Bacteria</taxon>
        <taxon>Pseudomonadati</taxon>
        <taxon>Pseudomonadota</taxon>
        <taxon>Alphaproteobacteria</taxon>
        <taxon>Rhodobacterales</taxon>
        <taxon>Roseobacteraceae</taxon>
        <taxon>Alloyangia</taxon>
    </lineage>
</organism>
<evidence type="ECO:0000256" key="6">
    <source>
        <dbReference type="ARBA" id="ARBA00022840"/>
    </source>
</evidence>
<protein>
    <recommendedName>
        <fullName evidence="3 9">DNA repair protein RecN</fullName>
    </recommendedName>
    <alternativeName>
        <fullName evidence="8 9">Recombination protein N</fullName>
    </alternativeName>
</protein>
<evidence type="ECO:0000259" key="11">
    <source>
        <dbReference type="Pfam" id="PF02463"/>
    </source>
</evidence>
<sequence>MLRALEIRDLLIIDRLDLNFQPGLNVLTGETGAGKSILLDSLGFVLGWRGRAELVRAGADQGEVTAVFELSPGHAARAVLAEVGLPVSDELILRRVNSADGRKTAWINDRRASGEVLRRLSETLVELHGQHDDRGLLNPSGHRDILDTYAALTTELSTSRAAWAEQRAARKRLAEAETALEAVRAEEDFLRHAVAELDKLAPEAGEEAELDARRRMMQAAERIREDIARAGQALGNAGAEGAMSDALRWLEGASDGAEGRLDTAISALTRAMAELDEAAREVEDTLEALDFDPRALEDTEERLFAIRGLARKHGVLPDELAGLRETLSARLSALDHSAEELEALSAEVRRTEKAYDAAAAALTVARSEAAARLDTAVAGELAPLKMERAVFQTEIAGAPEGPDGRDAVAFTVATNPGAPSGPLNKIASGGELSRFLLALKVCLSEEQGGEVTMIFDEIDRGVGGATAAAVGRRLAALAEGGQVLVVTHSPQVAALGAHHWRVAKRVENDVTLSSVTPLGAGEREDEIARMLAGDTVTPEARAAARALLVG</sequence>
<evidence type="ECO:0000256" key="9">
    <source>
        <dbReference type="PIRNR" id="PIRNR003128"/>
    </source>
</evidence>
<dbReference type="Pfam" id="PF02463">
    <property type="entry name" value="SMC_N"/>
    <property type="match status" value="1"/>
</dbReference>
<evidence type="ECO:0000313" key="12">
    <source>
        <dbReference type="EMBL" id="MCT4372444.1"/>
    </source>
</evidence>
<feature type="coiled-coil region" evidence="10">
    <location>
        <begin position="166"/>
        <end position="193"/>
    </location>
</feature>
<evidence type="ECO:0000313" key="13">
    <source>
        <dbReference type="Proteomes" id="UP000217448"/>
    </source>
</evidence>
<evidence type="ECO:0000256" key="5">
    <source>
        <dbReference type="ARBA" id="ARBA00022763"/>
    </source>
</evidence>
<keyword evidence="6" id="KW-0067">ATP-binding</keyword>